<feature type="domain" description="VOC" evidence="1">
    <location>
        <begin position="2"/>
        <end position="141"/>
    </location>
</feature>
<comment type="caution">
    <text evidence="2">The sequence shown here is derived from an EMBL/GenBank/DDBJ whole genome shotgun (WGS) entry which is preliminary data.</text>
</comment>
<dbReference type="EMBL" id="FOSK01000004">
    <property type="protein sequence ID" value="SFK33425.1"/>
    <property type="molecule type" value="Genomic_DNA"/>
</dbReference>
<dbReference type="RefSeq" id="WP_208860231.1">
    <property type="nucleotide sequence ID" value="NZ_FOSK01000004.1"/>
</dbReference>
<reference evidence="2 3" key="1">
    <citation type="submission" date="2016-10" db="EMBL/GenBank/DDBJ databases">
        <authorList>
            <person name="Varghese N."/>
            <person name="Submissions S."/>
        </authorList>
    </citation>
    <scope>NUCLEOTIDE SEQUENCE [LARGE SCALE GENOMIC DNA]</scope>
    <source>
        <strain evidence="2 3">DSM 16392</strain>
    </source>
</reference>
<dbReference type="PROSITE" id="PS51819">
    <property type="entry name" value="VOC"/>
    <property type="match status" value="1"/>
</dbReference>
<dbReference type="Proteomes" id="UP000199598">
    <property type="component" value="Unassembled WGS sequence"/>
</dbReference>
<protein>
    <submittedName>
        <fullName evidence="2">Catechol 2,3-dioxygenase</fullName>
    </submittedName>
</protein>
<gene>
    <name evidence="2" type="ORF">SAMN04488518_104133</name>
</gene>
<dbReference type="InterPro" id="IPR037523">
    <property type="entry name" value="VOC_core"/>
</dbReference>
<dbReference type="Gene3D" id="3.10.180.10">
    <property type="entry name" value="2,3-Dihydroxybiphenyl 1,2-Dioxygenase, domain 1"/>
    <property type="match status" value="1"/>
</dbReference>
<evidence type="ECO:0000313" key="2">
    <source>
        <dbReference type="EMBL" id="SFK33425.1"/>
    </source>
</evidence>
<evidence type="ECO:0000313" key="3">
    <source>
        <dbReference type="Proteomes" id="UP000199598"/>
    </source>
</evidence>
<dbReference type="SUPFAM" id="SSF54593">
    <property type="entry name" value="Glyoxalase/Bleomycin resistance protein/Dihydroxybiphenyl dioxygenase"/>
    <property type="match status" value="1"/>
</dbReference>
<proteinExistence type="predicted"/>
<evidence type="ECO:0000259" key="1">
    <source>
        <dbReference type="PROSITE" id="PS51819"/>
    </source>
</evidence>
<organism evidence="2 3">
    <name type="scientific">Pseudovibrio ascidiaceicola</name>
    <dbReference type="NCBI Taxonomy" id="285279"/>
    <lineage>
        <taxon>Bacteria</taxon>
        <taxon>Pseudomonadati</taxon>
        <taxon>Pseudomonadota</taxon>
        <taxon>Alphaproteobacteria</taxon>
        <taxon>Hyphomicrobiales</taxon>
        <taxon>Stappiaceae</taxon>
        <taxon>Pseudovibrio</taxon>
    </lineage>
</organism>
<keyword evidence="3" id="KW-1185">Reference proteome</keyword>
<sequence length="145" mass="16799">MHPDHVTVAVRNLEEARSFFALLDFQEEKSLVISGPVFSKYMGIPELEAEHVTLVLKGHSPRFEIQLLHYHNPEPRSEPYPEDLCRTGYNHLCFAVDDLEDRLSKLQTAGFKARSEVMEFNDRKLVFLFGPEKITIELAQWTKPE</sequence>
<dbReference type="Pfam" id="PF13669">
    <property type="entry name" value="Glyoxalase_4"/>
    <property type="match status" value="1"/>
</dbReference>
<accession>A0A1I3YNR6</accession>
<dbReference type="InterPro" id="IPR029068">
    <property type="entry name" value="Glyas_Bleomycin-R_OHBP_Dase"/>
</dbReference>
<name>A0A1I3YNR6_9HYPH</name>